<feature type="compositionally biased region" description="Basic and acidic residues" evidence="3">
    <location>
        <begin position="143"/>
        <end position="171"/>
    </location>
</feature>
<protein>
    <submittedName>
        <fullName evidence="5">Mating-type-like protein A1</fullName>
    </submittedName>
</protein>
<sequence>MNSEMESSLELLKSISKLVDITSKYADESNEELFEELKRDTHDPWKDTETIFNDSLSSLIKLSSVVGRENQFELSIRNLYNTMIKTHKEEEESLTVAQEGGDDFKLAKITISVSDQIDDNRSSDKDNGTTENEAKKSKKKRQRLDNSTKEFLERVFEKKSQPNRRERELIAEKYGISLPQIRVWFTNKRMRKKKPDSTKNESGTSKKS</sequence>
<dbReference type="InterPro" id="IPR009057">
    <property type="entry name" value="Homeodomain-like_sf"/>
</dbReference>
<dbReference type="GO" id="GO:0005634">
    <property type="term" value="C:nucleus"/>
    <property type="evidence" value="ECO:0007669"/>
    <property type="project" value="UniProtKB-SubCell"/>
</dbReference>
<accession>A0A367YH87</accession>
<comment type="caution">
    <text evidence="5">The sequence shown here is derived from an EMBL/GenBank/DDBJ whole genome shotgun (WGS) entry which is preliminary data.</text>
</comment>
<evidence type="ECO:0000259" key="4">
    <source>
        <dbReference type="PROSITE" id="PS50071"/>
    </source>
</evidence>
<keyword evidence="1 2" id="KW-0371">Homeobox</keyword>
<name>A0A367YH87_9ASCO</name>
<dbReference type="SMART" id="SM00389">
    <property type="entry name" value="HOX"/>
    <property type="match status" value="1"/>
</dbReference>
<dbReference type="InterPro" id="IPR001356">
    <property type="entry name" value="HD"/>
</dbReference>
<evidence type="ECO:0000256" key="1">
    <source>
        <dbReference type="PROSITE-ProRule" id="PRU00108"/>
    </source>
</evidence>
<dbReference type="AlphaFoldDB" id="A0A367YH87"/>
<feature type="region of interest" description="Disordered" evidence="3">
    <location>
        <begin position="185"/>
        <end position="208"/>
    </location>
</feature>
<feature type="domain" description="Homeobox" evidence="4">
    <location>
        <begin position="135"/>
        <end position="195"/>
    </location>
</feature>
<proteinExistence type="predicted"/>
<feature type="compositionally biased region" description="Basic and acidic residues" evidence="3">
    <location>
        <begin position="118"/>
        <end position="135"/>
    </location>
</feature>
<dbReference type="Proteomes" id="UP000253472">
    <property type="component" value="Unassembled WGS sequence"/>
</dbReference>
<dbReference type="Gene3D" id="1.10.10.60">
    <property type="entry name" value="Homeodomain-like"/>
    <property type="match status" value="1"/>
</dbReference>
<reference evidence="5 6" key="1">
    <citation type="submission" date="2018-06" db="EMBL/GenBank/DDBJ databases">
        <title>Whole genome sequencing of Candida tropicalis (genome annotated by CSBL at Korea University).</title>
        <authorList>
            <person name="Ahn J."/>
        </authorList>
    </citation>
    <scope>NUCLEOTIDE SEQUENCE [LARGE SCALE GENOMIC DNA]</scope>
    <source>
        <strain evidence="5 6">ATCC 20962</strain>
    </source>
</reference>
<gene>
    <name evidence="5" type="primary">MTLA1</name>
    <name evidence="5" type="ORF">Cantr_00920</name>
</gene>
<keyword evidence="1 2" id="KW-0238">DNA-binding</keyword>
<dbReference type="CDD" id="cd00086">
    <property type="entry name" value="homeodomain"/>
    <property type="match status" value="1"/>
</dbReference>
<dbReference type="EMBL" id="QLNQ01000021">
    <property type="protein sequence ID" value="RCK65208.1"/>
    <property type="molecule type" value="Genomic_DNA"/>
</dbReference>
<dbReference type="Pfam" id="PF00046">
    <property type="entry name" value="Homeodomain"/>
    <property type="match status" value="1"/>
</dbReference>
<dbReference type="SUPFAM" id="SSF46689">
    <property type="entry name" value="Homeodomain-like"/>
    <property type="match status" value="1"/>
</dbReference>
<keyword evidence="1 2" id="KW-0539">Nucleus</keyword>
<dbReference type="GO" id="GO:0003677">
    <property type="term" value="F:DNA binding"/>
    <property type="evidence" value="ECO:0007669"/>
    <property type="project" value="UniProtKB-UniRule"/>
</dbReference>
<comment type="subcellular location">
    <subcellularLocation>
        <location evidence="1 2">Nucleus</location>
    </subcellularLocation>
</comment>
<evidence type="ECO:0000256" key="2">
    <source>
        <dbReference type="RuleBase" id="RU000682"/>
    </source>
</evidence>
<dbReference type="STRING" id="5486.A0A367YH87"/>
<evidence type="ECO:0000313" key="5">
    <source>
        <dbReference type="EMBL" id="RCK65208.1"/>
    </source>
</evidence>
<feature type="region of interest" description="Disordered" evidence="3">
    <location>
        <begin position="117"/>
        <end position="172"/>
    </location>
</feature>
<organism evidence="5 6">
    <name type="scientific">Candida viswanathii</name>
    <dbReference type="NCBI Taxonomy" id="5486"/>
    <lineage>
        <taxon>Eukaryota</taxon>
        <taxon>Fungi</taxon>
        <taxon>Dikarya</taxon>
        <taxon>Ascomycota</taxon>
        <taxon>Saccharomycotina</taxon>
        <taxon>Pichiomycetes</taxon>
        <taxon>Debaryomycetaceae</taxon>
        <taxon>Candida/Lodderomyces clade</taxon>
        <taxon>Candida</taxon>
    </lineage>
</organism>
<evidence type="ECO:0000313" key="6">
    <source>
        <dbReference type="Proteomes" id="UP000253472"/>
    </source>
</evidence>
<feature type="DNA-binding region" description="Homeobox" evidence="1">
    <location>
        <begin position="137"/>
        <end position="196"/>
    </location>
</feature>
<dbReference type="PROSITE" id="PS50071">
    <property type="entry name" value="HOMEOBOX_2"/>
    <property type="match status" value="1"/>
</dbReference>
<dbReference type="OrthoDB" id="4026277at2759"/>
<keyword evidence="6" id="KW-1185">Reference proteome</keyword>
<evidence type="ECO:0000256" key="3">
    <source>
        <dbReference type="SAM" id="MobiDB-lite"/>
    </source>
</evidence>